<feature type="non-terminal residue" evidence="1">
    <location>
        <position position="53"/>
    </location>
</feature>
<reference evidence="1 2" key="1">
    <citation type="journal article" date="2020" name="IScience">
        <title>Genome Sequencing of the Endangered Kingdonia uniflora (Circaeasteraceae, Ranunculales) Reveals Potential Mechanisms of Evolutionary Specialization.</title>
        <authorList>
            <person name="Sun Y."/>
            <person name="Deng T."/>
            <person name="Zhang A."/>
            <person name="Moore M.J."/>
            <person name="Landis J.B."/>
            <person name="Lin N."/>
            <person name="Zhang H."/>
            <person name="Zhang X."/>
            <person name="Huang J."/>
            <person name="Zhang X."/>
            <person name="Sun H."/>
            <person name="Wang H."/>
        </authorList>
    </citation>
    <scope>NUCLEOTIDE SEQUENCE [LARGE SCALE GENOMIC DNA]</scope>
    <source>
        <strain evidence="1">TB1705</strain>
        <tissue evidence="1">Leaf</tissue>
    </source>
</reference>
<keyword evidence="2" id="KW-1185">Reference proteome</keyword>
<name>A0A7J7MP48_9MAGN</name>
<protein>
    <submittedName>
        <fullName evidence="1">Uncharacterized protein</fullName>
    </submittedName>
</protein>
<accession>A0A7J7MP48</accession>
<sequence length="53" mass="5866">SFSYSWELVSSLFAHSRIPFQWQVISGFSYCCGDLWGAELEAHSPVITIGLAA</sequence>
<dbReference type="EMBL" id="JACGCM010001306">
    <property type="protein sequence ID" value="KAF6156709.1"/>
    <property type="molecule type" value="Genomic_DNA"/>
</dbReference>
<organism evidence="1 2">
    <name type="scientific">Kingdonia uniflora</name>
    <dbReference type="NCBI Taxonomy" id="39325"/>
    <lineage>
        <taxon>Eukaryota</taxon>
        <taxon>Viridiplantae</taxon>
        <taxon>Streptophyta</taxon>
        <taxon>Embryophyta</taxon>
        <taxon>Tracheophyta</taxon>
        <taxon>Spermatophyta</taxon>
        <taxon>Magnoliopsida</taxon>
        <taxon>Ranunculales</taxon>
        <taxon>Circaeasteraceae</taxon>
        <taxon>Kingdonia</taxon>
    </lineage>
</organism>
<comment type="caution">
    <text evidence="1">The sequence shown here is derived from an EMBL/GenBank/DDBJ whole genome shotgun (WGS) entry which is preliminary data.</text>
</comment>
<dbReference type="Proteomes" id="UP000541444">
    <property type="component" value="Unassembled WGS sequence"/>
</dbReference>
<proteinExistence type="predicted"/>
<evidence type="ECO:0000313" key="2">
    <source>
        <dbReference type="Proteomes" id="UP000541444"/>
    </source>
</evidence>
<gene>
    <name evidence="1" type="ORF">GIB67_002424</name>
</gene>
<dbReference type="AlphaFoldDB" id="A0A7J7MP48"/>
<evidence type="ECO:0000313" key="1">
    <source>
        <dbReference type="EMBL" id="KAF6156709.1"/>
    </source>
</evidence>